<keyword evidence="1" id="KW-0812">Transmembrane</keyword>
<evidence type="ECO:0000313" key="2">
    <source>
        <dbReference type="EMBL" id="SVB39415.1"/>
    </source>
</evidence>
<protein>
    <submittedName>
        <fullName evidence="2">Uncharacterized protein</fullName>
    </submittedName>
</protein>
<gene>
    <name evidence="2" type="ORF">METZ01_LOCUS192269</name>
</gene>
<accession>A0A382DMI4</accession>
<keyword evidence="1" id="KW-1133">Transmembrane helix</keyword>
<keyword evidence="1" id="KW-0472">Membrane</keyword>
<dbReference type="EMBL" id="UINC01040063">
    <property type="protein sequence ID" value="SVB39415.1"/>
    <property type="molecule type" value="Genomic_DNA"/>
</dbReference>
<reference evidence="2" key="1">
    <citation type="submission" date="2018-05" db="EMBL/GenBank/DDBJ databases">
        <authorList>
            <person name="Lanie J.A."/>
            <person name="Ng W.-L."/>
            <person name="Kazmierczak K.M."/>
            <person name="Andrzejewski T.M."/>
            <person name="Davidsen T.M."/>
            <person name="Wayne K.J."/>
            <person name="Tettelin H."/>
            <person name="Glass J.I."/>
            <person name="Rusch D."/>
            <person name="Podicherti R."/>
            <person name="Tsui H.-C.T."/>
            <person name="Winkler M.E."/>
        </authorList>
    </citation>
    <scope>NUCLEOTIDE SEQUENCE</scope>
</reference>
<name>A0A382DMI4_9ZZZZ</name>
<feature type="non-terminal residue" evidence="2">
    <location>
        <position position="1"/>
    </location>
</feature>
<sequence length="171" mass="18582">GDTLNITVEASNEGNYASDVLVVFYVRDSSGHSYQTLGGQGGNQRMVRVASTTIDLMAPVPVLESQGVYKTWYEATATWDETYIPGSTLQDYETVKIYAEINPLPEQQDLDAGLKLQDEYDDQKSDNDANGEIHVVKTKASTPSFAVGIIGMSVAALVVAIGASLRREEEE</sequence>
<dbReference type="AlphaFoldDB" id="A0A382DMI4"/>
<feature type="transmembrane region" description="Helical" evidence="1">
    <location>
        <begin position="145"/>
        <end position="165"/>
    </location>
</feature>
<proteinExistence type="predicted"/>
<evidence type="ECO:0000256" key="1">
    <source>
        <dbReference type="SAM" id="Phobius"/>
    </source>
</evidence>
<organism evidence="2">
    <name type="scientific">marine metagenome</name>
    <dbReference type="NCBI Taxonomy" id="408172"/>
    <lineage>
        <taxon>unclassified sequences</taxon>
        <taxon>metagenomes</taxon>
        <taxon>ecological metagenomes</taxon>
    </lineage>
</organism>